<dbReference type="Pfam" id="PF00749">
    <property type="entry name" value="tRNA-synt_1c"/>
    <property type="match status" value="1"/>
</dbReference>
<dbReference type="InterPro" id="IPR001412">
    <property type="entry name" value="aa-tRNA-synth_I_CS"/>
</dbReference>
<comment type="function">
    <text evidence="11">Catalyzes the attachment of glutamate to tRNA(Glu) in a two-step reaction: glutamate is first activated by ATP to form Glu-AMP and then transferred to the acceptor end of tRNA(Glu).</text>
</comment>
<dbReference type="Pfam" id="PF19269">
    <property type="entry name" value="Anticodon_2"/>
    <property type="match status" value="1"/>
</dbReference>
<feature type="binding site" evidence="11">
    <location>
        <position position="156"/>
    </location>
    <ligand>
        <name>Zn(2+)</name>
        <dbReference type="ChEBI" id="CHEBI:29105"/>
    </ligand>
</feature>
<keyword evidence="8 11" id="KW-0648">Protein biosynthesis</keyword>
<evidence type="ECO:0000256" key="3">
    <source>
        <dbReference type="ARBA" id="ARBA00011245"/>
    </source>
</evidence>
<dbReference type="PANTHER" id="PTHR43311:SF2">
    <property type="entry name" value="GLUTAMATE--TRNA LIGASE, MITOCHONDRIAL-RELATED"/>
    <property type="match status" value="1"/>
</dbReference>
<feature type="binding site" evidence="11">
    <location>
        <position position="127"/>
    </location>
    <ligand>
        <name>Zn(2+)</name>
        <dbReference type="ChEBI" id="CHEBI:29105"/>
    </ligand>
</feature>
<dbReference type="InterPro" id="IPR033910">
    <property type="entry name" value="GluRS_core"/>
</dbReference>
<keyword evidence="11" id="KW-0479">Metal-binding</keyword>
<evidence type="ECO:0000313" key="15">
    <source>
        <dbReference type="Proteomes" id="UP000255367"/>
    </source>
</evidence>
<keyword evidence="11" id="KW-0862">Zinc</keyword>
<dbReference type="HAMAP" id="MF_00022">
    <property type="entry name" value="Glu_tRNA_synth_type1"/>
    <property type="match status" value="1"/>
</dbReference>
<comment type="subcellular location">
    <subcellularLocation>
        <location evidence="1 11">Cytoplasm</location>
    </subcellularLocation>
</comment>
<dbReference type="InterPro" id="IPR020058">
    <property type="entry name" value="Glu/Gln-tRNA-synth_Ib_cat-dom"/>
</dbReference>
<reference evidence="14 15" key="1">
    <citation type="submission" date="2018-06" db="EMBL/GenBank/DDBJ databases">
        <authorList>
            <consortium name="Pathogen Informatics"/>
            <person name="Doyle S."/>
        </authorList>
    </citation>
    <scope>NUCLEOTIDE SEQUENCE [LARGE SCALE GENOMIC DNA]</scope>
    <source>
        <strain evidence="14 15">NCTC12020</strain>
    </source>
</reference>
<dbReference type="SUPFAM" id="SSF52374">
    <property type="entry name" value="Nucleotidylyl transferase"/>
    <property type="match status" value="1"/>
</dbReference>
<dbReference type="FunFam" id="1.10.10.350:FF:000002">
    <property type="entry name" value="Glutamate--tRNA ligase"/>
    <property type="match status" value="1"/>
</dbReference>
<dbReference type="InterPro" id="IPR045462">
    <property type="entry name" value="aa-tRNA-synth_I_cd-bd"/>
</dbReference>
<evidence type="ECO:0000256" key="1">
    <source>
        <dbReference type="ARBA" id="ARBA00004496"/>
    </source>
</evidence>
<dbReference type="InterPro" id="IPR000924">
    <property type="entry name" value="Glu/Gln-tRNA-synth"/>
</dbReference>
<feature type="short sequence motif" description="'HIGH' region" evidence="11">
    <location>
        <begin position="30"/>
        <end position="40"/>
    </location>
</feature>
<comment type="subunit">
    <text evidence="3 11">Monomer.</text>
</comment>
<keyword evidence="9 11" id="KW-0030">Aminoacyl-tRNA synthetase</keyword>
<dbReference type="GO" id="GO:0008270">
    <property type="term" value="F:zinc ion binding"/>
    <property type="evidence" value="ECO:0007669"/>
    <property type="project" value="UniProtKB-UniRule"/>
</dbReference>
<dbReference type="GO" id="GO:0005524">
    <property type="term" value="F:ATP binding"/>
    <property type="evidence" value="ECO:0007669"/>
    <property type="project" value="UniProtKB-UniRule"/>
</dbReference>
<keyword evidence="6 11" id="KW-0547">Nucleotide-binding</keyword>
<feature type="binding site" evidence="11">
    <location>
        <position position="129"/>
    </location>
    <ligand>
        <name>Zn(2+)</name>
        <dbReference type="ChEBI" id="CHEBI:29105"/>
    </ligand>
</feature>
<comment type="catalytic activity">
    <reaction evidence="10 11">
        <text>tRNA(Glu) + L-glutamate + ATP = L-glutamyl-tRNA(Glu) + AMP + diphosphate</text>
        <dbReference type="Rhea" id="RHEA:23540"/>
        <dbReference type="Rhea" id="RHEA-COMP:9663"/>
        <dbReference type="Rhea" id="RHEA-COMP:9680"/>
        <dbReference type="ChEBI" id="CHEBI:29985"/>
        <dbReference type="ChEBI" id="CHEBI:30616"/>
        <dbReference type="ChEBI" id="CHEBI:33019"/>
        <dbReference type="ChEBI" id="CHEBI:78442"/>
        <dbReference type="ChEBI" id="CHEBI:78520"/>
        <dbReference type="ChEBI" id="CHEBI:456215"/>
        <dbReference type="EC" id="6.1.1.17"/>
    </reaction>
</comment>
<dbReference type="NCBIfam" id="TIGR00464">
    <property type="entry name" value="gltX_bact"/>
    <property type="match status" value="1"/>
</dbReference>
<evidence type="ECO:0000256" key="9">
    <source>
        <dbReference type="ARBA" id="ARBA00023146"/>
    </source>
</evidence>
<organism evidence="14 15">
    <name type="scientific">Veillonella criceti</name>
    <dbReference type="NCBI Taxonomy" id="103891"/>
    <lineage>
        <taxon>Bacteria</taxon>
        <taxon>Bacillati</taxon>
        <taxon>Bacillota</taxon>
        <taxon>Negativicutes</taxon>
        <taxon>Veillonellales</taxon>
        <taxon>Veillonellaceae</taxon>
        <taxon>Veillonella</taxon>
    </lineage>
</organism>
<dbReference type="CDD" id="cd00808">
    <property type="entry name" value="GluRS_core"/>
    <property type="match status" value="1"/>
</dbReference>
<evidence type="ECO:0000256" key="2">
    <source>
        <dbReference type="ARBA" id="ARBA00007894"/>
    </source>
</evidence>
<dbReference type="GO" id="GO:0004818">
    <property type="term" value="F:glutamate-tRNA ligase activity"/>
    <property type="evidence" value="ECO:0007669"/>
    <property type="project" value="UniProtKB-UniRule"/>
</dbReference>
<evidence type="ECO:0000256" key="6">
    <source>
        <dbReference type="ARBA" id="ARBA00022741"/>
    </source>
</evidence>
<keyword evidence="7 11" id="KW-0067">ATP-binding</keyword>
<sequence>MISDVQYISDIDNSKGVDIDMAKMKVRFAPSPTGPFHIGGARSALFNWLLARKEGGTFLLRIEDTDLARSTRESEENIKAALKWLGMDWDEGIDVGGDNGPYRQTERLDIYKEVTQRLLDEGKAYRCYCSEEELEAERQAQLDRGETPKYNGHCSHLTDEQIAAYDKEGRKHTIRLRVPLNQTFAFDDMVRGHVSFESNGVGDFVIVKSDGIPVYNYAVVIDDHTMGITHVIRAEEHLSNTPRQIAIYNALGWDVPTFGHISLILGKDYKKMSKRHGATSVDQYRQLGYLPDAIDNFLALLGWAPEGEQELFTKDELIQNFSMDRVAKNPAVFDIDKLNWINFNYMKNLSDEALYELCLPHLQEAGYASATPDETEKAKLIMLCVCLKDHISFGAQIKEEAKLIFDDTFAFDETHAEDIKAVLAEESCPTVLKAFREAIADLEDITPDVVKATIKGIMKETKLKGKFVFMPIRIATTGQMHGPDLNYIITLFGKEKTLARLDETISQMAV</sequence>
<accession>A0A380NIP0</accession>
<protein>
    <recommendedName>
        <fullName evidence="11">Glutamate--tRNA ligase</fullName>
        <ecNumber evidence="11">6.1.1.17</ecNumber>
    </recommendedName>
    <alternativeName>
        <fullName evidence="11">Glutamyl-tRNA synthetase</fullName>
        <shortName evidence="11">GluRS</shortName>
    </alternativeName>
</protein>
<evidence type="ECO:0000256" key="11">
    <source>
        <dbReference type="HAMAP-Rule" id="MF_00022"/>
    </source>
</evidence>
<feature type="short sequence motif" description="'KMSKS' region" evidence="11">
    <location>
        <begin position="271"/>
        <end position="275"/>
    </location>
</feature>
<keyword evidence="15" id="KW-1185">Reference proteome</keyword>
<feature type="domain" description="Glutamyl/glutaminyl-tRNA synthetase class Ib catalytic" evidence="12">
    <location>
        <begin position="23"/>
        <end position="340"/>
    </location>
</feature>
<keyword evidence="4 11" id="KW-0963">Cytoplasm</keyword>
<evidence type="ECO:0000256" key="4">
    <source>
        <dbReference type="ARBA" id="ARBA00022490"/>
    </source>
</evidence>
<proteinExistence type="inferred from homology"/>
<evidence type="ECO:0000259" key="12">
    <source>
        <dbReference type="Pfam" id="PF00749"/>
    </source>
</evidence>
<gene>
    <name evidence="14" type="primary">gltX_2</name>
    <name evidence="11" type="synonym">gltX</name>
    <name evidence="14" type="ORF">NCTC12020_00579</name>
</gene>
<dbReference type="Gene3D" id="1.10.10.350">
    <property type="match status" value="1"/>
</dbReference>
<dbReference type="AlphaFoldDB" id="A0A380NIP0"/>
<dbReference type="Gene3D" id="3.40.50.620">
    <property type="entry name" value="HUPs"/>
    <property type="match status" value="1"/>
</dbReference>
<feature type="binding site" evidence="11">
    <location>
        <position position="274"/>
    </location>
    <ligand>
        <name>ATP</name>
        <dbReference type="ChEBI" id="CHEBI:30616"/>
    </ligand>
</feature>
<dbReference type="InterPro" id="IPR008925">
    <property type="entry name" value="aa_tRNA-synth_I_cd-bd_sf"/>
</dbReference>
<evidence type="ECO:0000313" key="14">
    <source>
        <dbReference type="EMBL" id="SUP41467.1"/>
    </source>
</evidence>
<evidence type="ECO:0000256" key="10">
    <source>
        <dbReference type="ARBA" id="ARBA00048351"/>
    </source>
</evidence>
<comment type="similarity">
    <text evidence="2 11">Belongs to the class-I aminoacyl-tRNA synthetase family. Glutamate--tRNA ligase type 1 subfamily.</text>
</comment>
<dbReference type="PRINTS" id="PR00987">
    <property type="entry name" value="TRNASYNTHGLU"/>
</dbReference>
<evidence type="ECO:0000256" key="7">
    <source>
        <dbReference type="ARBA" id="ARBA00022840"/>
    </source>
</evidence>
<dbReference type="GO" id="GO:0000049">
    <property type="term" value="F:tRNA binding"/>
    <property type="evidence" value="ECO:0007669"/>
    <property type="project" value="InterPro"/>
</dbReference>
<comment type="cofactor">
    <cofactor evidence="11">
        <name>Zn(2+)</name>
        <dbReference type="ChEBI" id="CHEBI:29105"/>
    </cofactor>
    <text evidence="11">Binds 1 zinc ion per subunit.</text>
</comment>
<feature type="binding site" evidence="11">
    <location>
        <position position="154"/>
    </location>
    <ligand>
        <name>Zn(2+)</name>
        <dbReference type="ChEBI" id="CHEBI:29105"/>
    </ligand>
</feature>
<dbReference type="FunFam" id="3.40.50.620:FF:000007">
    <property type="entry name" value="Glutamate--tRNA ligase"/>
    <property type="match status" value="1"/>
</dbReference>
<evidence type="ECO:0000259" key="13">
    <source>
        <dbReference type="Pfam" id="PF19269"/>
    </source>
</evidence>
<dbReference type="InterPro" id="IPR020751">
    <property type="entry name" value="aa-tRNA-synth_I_codon-bd_sub2"/>
</dbReference>
<feature type="domain" description="Aminoacyl-tRNA synthetase class I anticodon-binding" evidence="13">
    <location>
        <begin position="354"/>
        <end position="505"/>
    </location>
</feature>
<evidence type="ECO:0000256" key="8">
    <source>
        <dbReference type="ARBA" id="ARBA00022917"/>
    </source>
</evidence>
<evidence type="ECO:0000256" key="5">
    <source>
        <dbReference type="ARBA" id="ARBA00022598"/>
    </source>
</evidence>
<dbReference type="Proteomes" id="UP000255367">
    <property type="component" value="Unassembled WGS sequence"/>
</dbReference>
<keyword evidence="5 11" id="KW-0436">Ligase</keyword>
<dbReference type="GO" id="GO:0005829">
    <property type="term" value="C:cytosol"/>
    <property type="evidence" value="ECO:0007669"/>
    <property type="project" value="TreeGrafter"/>
</dbReference>
<dbReference type="SUPFAM" id="SSF48163">
    <property type="entry name" value="An anticodon-binding domain of class I aminoacyl-tRNA synthetases"/>
    <property type="match status" value="1"/>
</dbReference>
<dbReference type="PROSITE" id="PS00178">
    <property type="entry name" value="AA_TRNA_LIGASE_I"/>
    <property type="match status" value="1"/>
</dbReference>
<dbReference type="GO" id="GO:0006424">
    <property type="term" value="P:glutamyl-tRNA aminoacylation"/>
    <property type="evidence" value="ECO:0007669"/>
    <property type="project" value="UniProtKB-UniRule"/>
</dbReference>
<dbReference type="EC" id="6.1.1.17" evidence="11"/>
<name>A0A380NIP0_9FIRM</name>
<dbReference type="PANTHER" id="PTHR43311">
    <property type="entry name" value="GLUTAMATE--TRNA LIGASE"/>
    <property type="match status" value="1"/>
</dbReference>
<dbReference type="InterPro" id="IPR014729">
    <property type="entry name" value="Rossmann-like_a/b/a_fold"/>
</dbReference>
<dbReference type="InterPro" id="IPR049940">
    <property type="entry name" value="GluQ/Sye"/>
</dbReference>
<dbReference type="EMBL" id="UHIO01000001">
    <property type="protein sequence ID" value="SUP41467.1"/>
    <property type="molecule type" value="Genomic_DNA"/>
</dbReference>
<dbReference type="InterPro" id="IPR004527">
    <property type="entry name" value="Glu-tRNA-ligase_bac/mito"/>
</dbReference>